<protein>
    <recommendedName>
        <fullName evidence="3">Fungal-type protein kinase domain-containing protein</fullName>
    </recommendedName>
</protein>
<organism evidence="1 2">
    <name type="scientific">Gymnopus androsaceus JB14</name>
    <dbReference type="NCBI Taxonomy" id="1447944"/>
    <lineage>
        <taxon>Eukaryota</taxon>
        <taxon>Fungi</taxon>
        <taxon>Dikarya</taxon>
        <taxon>Basidiomycota</taxon>
        <taxon>Agaricomycotina</taxon>
        <taxon>Agaricomycetes</taxon>
        <taxon>Agaricomycetidae</taxon>
        <taxon>Agaricales</taxon>
        <taxon>Marasmiineae</taxon>
        <taxon>Omphalotaceae</taxon>
        <taxon>Gymnopus</taxon>
    </lineage>
</organism>
<dbReference type="EMBL" id="ML769606">
    <property type="protein sequence ID" value="KAE9392047.1"/>
    <property type="molecule type" value="Genomic_DNA"/>
</dbReference>
<keyword evidence="2" id="KW-1185">Reference proteome</keyword>
<evidence type="ECO:0000313" key="2">
    <source>
        <dbReference type="Proteomes" id="UP000799118"/>
    </source>
</evidence>
<accession>A0A6A4H4J9</accession>
<feature type="non-terminal residue" evidence="1">
    <location>
        <position position="1"/>
    </location>
</feature>
<dbReference type="Proteomes" id="UP000799118">
    <property type="component" value="Unassembled WGS sequence"/>
</dbReference>
<name>A0A6A4H4J9_9AGAR</name>
<dbReference type="OrthoDB" id="3261131at2759"/>
<gene>
    <name evidence="1" type="ORF">BT96DRAFT_831172</name>
</gene>
<dbReference type="AlphaFoldDB" id="A0A6A4H4J9"/>
<proteinExistence type="predicted"/>
<evidence type="ECO:0000313" key="1">
    <source>
        <dbReference type="EMBL" id="KAE9392047.1"/>
    </source>
</evidence>
<sequence>GSHFAVAVAALTDVLNVETLTTIPLHVHGTNITGALDAGERFVCALRTALRSLHHNFYETANNLPQRQIEYPFRDYILQNSERMSFEYKEQVDDKRVFRGSLKDGNSPLFIKFSRRYGEATHRRAQEVGLAPQLLSVEQIHGWYIVAMEDLSQSYETLHDVLYNGHDVDPARHSFCPTSRLQSTSCML</sequence>
<reference evidence="1" key="1">
    <citation type="journal article" date="2019" name="Environ. Microbiol.">
        <title>Fungal ecological strategies reflected in gene transcription - a case study of two litter decomposers.</title>
        <authorList>
            <person name="Barbi F."/>
            <person name="Kohler A."/>
            <person name="Barry K."/>
            <person name="Baskaran P."/>
            <person name="Daum C."/>
            <person name="Fauchery L."/>
            <person name="Ihrmark K."/>
            <person name="Kuo A."/>
            <person name="LaButti K."/>
            <person name="Lipzen A."/>
            <person name="Morin E."/>
            <person name="Grigoriev I.V."/>
            <person name="Henrissat B."/>
            <person name="Lindahl B."/>
            <person name="Martin F."/>
        </authorList>
    </citation>
    <scope>NUCLEOTIDE SEQUENCE</scope>
    <source>
        <strain evidence="1">JB14</strain>
    </source>
</reference>
<evidence type="ECO:0008006" key="3">
    <source>
        <dbReference type="Google" id="ProtNLM"/>
    </source>
</evidence>